<dbReference type="OrthoDB" id="202825at2759"/>
<feature type="domain" description="Survival protein SurE-like phosphatase/nucleotidase" evidence="4">
    <location>
        <begin position="85"/>
        <end position="278"/>
    </location>
</feature>
<evidence type="ECO:0000256" key="2">
    <source>
        <dbReference type="ARBA" id="ARBA00022723"/>
    </source>
</evidence>
<keyword evidence="3" id="KW-0378">Hydrolase</keyword>
<dbReference type="NCBIfam" id="TIGR00087">
    <property type="entry name" value="surE"/>
    <property type="match status" value="1"/>
</dbReference>
<organism evidence="5 6">
    <name type="scientific">Aquilegia coerulea</name>
    <name type="common">Rocky mountain columbine</name>
    <dbReference type="NCBI Taxonomy" id="218851"/>
    <lineage>
        <taxon>Eukaryota</taxon>
        <taxon>Viridiplantae</taxon>
        <taxon>Streptophyta</taxon>
        <taxon>Embryophyta</taxon>
        <taxon>Tracheophyta</taxon>
        <taxon>Spermatophyta</taxon>
        <taxon>Magnoliopsida</taxon>
        <taxon>Ranunculales</taxon>
        <taxon>Ranunculaceae</taxon>
        <taxon>Thalictroideae</taxon>
        <taxon>Aquilegia</taxon>
    </lineage>
</organism>
<dbReference type="FunCoup" id="A0A2G5CKJ7">
    <property type="interactions" value="68"/>
</dbReference>
<dbReference type="SUPFAM" id="SSF64167">
    <property type="entry name" value="SurE-like"/>
    <property type="match status" value="1"/>
</dbReference>
<accession>A0A2G5CKJ7</accession>
<dbReference type="InterPro" id="IPR036523">
    <property type="entry name" value="SurE-like_sf"/>
</dbReference>
<evidence type="ECO:0000313" key="5">
    <source>
        <dbReference type="EMBL" id="PIA31788.1"/>
    </source>
</evidence>
<dbReference type="AlphaFoldDB" id="A0A2G5CKJ7"/>
<evidence type="ECO:0000313" key="6">
    <source>
        <dbReference type="Proteomes" id="UP000230069"/>
    </source>
</evidence>
<name>A0A2G5CKJ7_AQUCA</name>
<proteinExistence type="inferred from homology"/>
<evidence type="ECO:0000256" key="3">
    <source>
        <dbReference type="ARBA" id="ARBA00022801"/>
    </source>
</evidence>
<dbReference type="PANTHER" id="PTHR30457:SF0">
    <property type="entry name" value="PHOSPHATASE, PUTATIVE (AFU_ORTHOLOGUE AFUA_4G01070)-RELATED"/>
    <property type="match status" value="1"/>
</dbReference>
<evidence type="ECO:0000256" key="1">
    <source>
        <dbReference type="ARBA" id="ARBA00011062"/>
    </source>
</evidence>
<reference evidence="5 6" key="1">
    <citation type="submission" date="2017-09" db="EMBL/GenBank/DDBJ databases">
        <title>WGS assembly of Aquilegia coerulea Goldsmith.</title>
        <authorList>
            <person name="Hodges S."/>
            <person name="Kramer E."/>
            <person name="Nordborg M."/>
            <person name="Tomkins J."/>
            <person name="Borevitz J."/>
            <person name="Derieg N."/>
            <person name="Yan J."/>
            <person name="Mihaltcheva S."/>
            <person name="Hayes R.D."/>
            <person name="Rokhsar D."/>
        </authorList>
    </citation>
    <scope>NUCLEOTIDE SEQUENCE [LARGE SCALE GENOMIC DNA]</scope>
    <source>
        <strain evidence="6">cv. Goldsmith</strain>
    </source>
</reference>
<dbReference type="EMBL" id="KZ305066">
    <property type="protein sequence ID" value="PIA31788.1"/>
    <property type="molecule type" value="Genomic_DNA"/>
</dbReference>
<dbReference type="Gene3D" id="3.40.1210.10">
    <property type="entry name" value="Survival protein SurE-like phosphatase/nucleotidase"/>
    <property type="match status" value="1"/>
</dbReference>
<keyword evidence="2" id="KW-0479">Metal-binding</keyword>
<dbReference type="GO" id="GO:0008252">
    <property type="term" value="F:nucleotidase activity"/>
    <property type="evidence" value="ECO:0007669"/>
    <property type="project" value="InterPro"/>
</dbReference>
<keyword evidence="6" id="KW-1185">Reference proteome</keyword>
<dbReference type="HAMAP" id="MF_00060">
    <property type="entry name" value="SurE"/>
    <property type="match status" value="1"/>
</dbReference>
<evidence type="ECO:0000259" key="4">
    <source>
        <dbReference type="Pfam" id="PF01975"/>
    </source>
</evidence>
<dbReference type="InParanoid" id="A0A2G5CKJ7"/>
<dbReference type="InterPro" id="IPR030048">
    <property type="entry name" value="SurE"/>
</dbReference>
<dbReference type="STRING" id="218851.A0A2G5CKJ7"/>
<dbReference type="InterPro" id="IPR002828">
    <property type="entry name" value="SurE-like_Pase/nucleotidase"/>
</dbReference>
<dbReference type="GO" id="GO:0046872">
    <property type="term" value="F:metal ion binding"/>
    <property type="evidence" value="ECO:0007669"/>
    <property type="project" value="UniProtKB-KW"/>
</dbReference>
<gene>
    <name evidence="5" type="ORF">AQUCO_04900223v1</name>
</gene>
<dbReference type="PANTHER" id="PTHR30457">
    <property type="entry name" value="5'-NUCLEOTIDASE SURE"/>
    <property type="match status" value="1"/>
</dbReference>
<protein>
    <recommendedName>
        <fullName evidence="4">Survival protein SurE-like phosphatase/nucleotidase domain-containing protein</fullName>
    </recommendedName>
</protein>
<dbReference type="Pfam" id="PF01975">
    <property type="entry name" value="SurE"/>
    <property type="match status" value="1"/>
</dbReference>
<dbReference type="Proteomes" id="UP000230069">
    <property type="component" value="Unassembled WGS sequence"/>
</dbReference>
<comment type="similarity">
    <text evidence="1">Belongs to the SurE nucleotidase family.</text>
</comment>
<dbReference type="GO" id="GO:0005829">
    <property type="term" value="C:cytosol"/>
    <property type="evidence" value="ECO:0007669"/>
    <property type="project" value="TreeGrafter"/>
</dbReference>
<sequence length="461" mass="50500">MLLFSYDNRPLGIIKIPKPPIRSCTPPQSRRSDVLYLSLYHSRKQNHSLFFTCCGSSSSSSSSSSSFLKMAENSSSSSLSSRPVIMVTNDDGIDAPGLRALVKVLVASDRYDVQVCAPDSEKSAVSHSITWRNAVSVNRVEIEGATAYSVSGTPADCASLGISKALFPAIPDLVLSGINMGSNCGYHVVYSGTVGGAREAFFNGVPSLSVSYDWAGGRSTIQDFKLGAEACLPLLNAVLTEIKNKTYPEAQRCFLNIDLPTNIANHKGYKVTKQGRSIIKMGWKQVTSHFQGANMLSTMTMENDISAGAETTAASTTSEGPVLFKREVKGAQIDGEDTDYKALQEGYSLLLVPCLARREIVNPTLESGCPAWPLISSLHQHYSSVGFIFKESKILVRVKWLLFHGVLKHGITFFFISLFSCCSWLNVRLSGSHFNYLSYHYKEFPLFTNHDNTWFIVSSVL</sequence>